<gene>
    <name evidence="2" type="ORF">KUF71_003045</name>
</gene>
<dbReference type="InterPro" id="IPR049012">
    <property type="entry name" value="Mutator_transp_dom"/>
</dbReference>
<dbReference type="AlphaFoldDB" id="A0AAE1GRK4"/>
<dbReference type="Pfam" id="PF20700">
    <property type="entry name" value="Mutator"/>
    <property type="match status" value="1"/>
</dbReference>
<reference evidence="2" key="2">
    <citation type="journal article" date="2023" name="BMC Genomics">
        <title>Pest status, molecular evolution, and epigenetic factors derived from the genome assembly of Frankliniella fusca, a thysanopteran phytovirus vector.</title>
        <authorList>
            <person name="Catto M.A."/>
            <person name="Labadie P.E."/>
            <person name="Jacobson A.L."/>
            <person name="Kennedy G.G."/>
            <person name="Srinivasan R."/>
            <person name="Hunt B.G."/>
        </authorList>
    </citation>
    <scope>NUCLEOTIDE SEQUENCE</scope>
    <source>
        <strain evidence="2">PL_HMW_Pooled</strain>
    </source>
</reference>
<keyword evidence="3" id="KW-1185">Reference proteome</keyword>
<evidence type="ECO:0000313" key="2">
    <source>
        <dbReference type="EMBL" id="KAK3907546.1"/>
    </source>
</evidence>
<dbReference type="Proteomes" id="UP001219518">
    <property type="component" value="Unassembled WGS sequence"/>
</dbReference>
<dbReference type="EMBL" id="JAHWGI010000011">
    <property type="protein sequence ID" value="KAK3907546.1"/>
    <property type="molecule type" value="Genomic_DNA"/>
</dbReference>
<accession>A0AAE1GRK4</accession>
<protein>
    <submittedName>
        <fullName evidence="2">Adhesion G-protein coupled receptor V1</fullName>
    </submittedName>
</protein>
<evidence type="ECO:0000259" key="1">
    <source>
        <dbReference type="Pfam" id="PF20700"/>
    </source>
</evidence>
<sequence length="155" mass="17626">MEQDIIVAGFNKSVEDHRLQYGFYIGDGDSSTYPQIRAKCDYGRHVIKLHCANHVTVRLSDHLYGLLKKTKEYPVEARNLVRSEVVGEVGHPQTHIDRLVKGVRTAIMACGDRSGDVLSLQVDLQNAPFHAFGRHNNFGDWRPRRDSQVLEKDEV</sequence>
<keyword evidence="2" id="KW-0675">Receptor</keyword>
<reference evidence="2" key="1">
    <citation type="submission" date="2021-07" db="EMBL/GenBank/DDBJ databases">
        <authorList>
            <person name="Catto M.A."/>
            <person name="Jacobson A."/>
            <person name="Kennedy G."/>
            <person name="Labadie P."/>
            <person name="Hunt B.G."/>
            <person name="Srinivasan R."/>
        </authorList>
    </citation>
    <scope>NUCLEOTIDE SEQUENCE</scope>
    <source>
        <strain evidence="2">PL_HMW_Pooled</strain>
        <tissue evidence="2">Head</tissue>
    </source>
</reference>
<evidence type="ECO:0000313" key="3">
    <source>
        <dbReference type="Proteomes" id="UP001219518"/>
    </source>
</evidence>
<name>A0AAE1GRK4_9NEOP</name>
<proteinExistence type="predicted"/>
<organism evidence="2 3">
    <name type="scientific">Frankliniella fusca</name>
    <dbReference type="NCBI Taxonomy" id="407009"/>
    <lineage>
        <taxon>Eukaryota</taxon>
        <taxon>Metazoa</taxon>
        <taxon>Ecdysozoa</taxon>
        <taxon>Arthropoda</taxon>
        <taxon>Hexapoda</taxon>
        <taxon>Insecta</taxon>
        <taxon>Pterygota</taxon>
        <taxon>Neoptera</taxon>
        <taxon>Paraneoptera</taxon>
        <taxon>Thysanoptera</taxon>
        <taxon>Terebrantia</taxon>
        <taxon>Thripoidea</taxon>
        <taxon>Thripidae</taxon>
        <taxon>Frankliniella</taxon>
    </lineage>
</organism>
<comment type="caution">
    <text evidence="2">The sequence shown here is derived from an EMBL/GenBank/DDBJ whole genome shotgun (WGS) entry which is preliminary data.</text>
</comment>
<feature type="domain" description="Mutator-like transposase" evidence="1">
    <location>
        <begin position="1"/>
        <end position="137"/>
    </location>
</feature>